<dbReference type="PANTHER" id="PTHR47843">
    <property type="entry name" value="BTB DOMAIN-CONTAINING PROTEIN-RELATED"/>
    <property type="match status" value="1"/>
</dbReference>
<evidence type="ECO:0000313" key="1">
    <source>
        <dbReference type="EMBL" id="KAF2868741.1"/>
    </source>
</evidence>
<sequence>MADAGSDAKQAVKKVKPLVDVPKCPHASEPPSPDNYGPIITVVVGTGDTQRKFYTYHGLLTDYSSYFRAALKEVWEEGATRTLYTYKLHTSLASDGRIPLSYSLLCQIYVFGDARGVLELCNTVINVLFQKMGQERVFVTSVLHYVYTNTLPGSKLRKFLVDEAIARYGWTSYRDVPYDFLMETVIQTRKLECVPGNRFRASEWATFGASHICDYHDHSDKQATS</sequence>
<dbReference type="OrthoDB" id="194443at2759"/>
<evidence type="ECO:0008006" key="3">
    <source>
        <dbReference type="Google" id="ProtNLM"/>
    </source>
</evidence>
<comment type="caution">
    <text evidence="1">The sequence shown here is derived from an EMBL/GenBank/DDBJ whole genome shotgun (WGS) entry which is preliminary data.</text>
</comment>
<dbReference type="AlphaFoldDB" id="A0A7C8M623"/>
<reference evidence="1 2" key="1">
    <citation type="submission" date="2020-01" db="EMBL/GenBank/DDBJ databases">
        <authorList>
            <consortium name="DOE Joint Genome Institute"/>
            <person name="Haridas S."/>
            <person name="Albert R."/>
            <person name="Binder M."/>
            <person name="Bloem J."/>
            <person name="Labutti K."/>
            <person name="Salamov A."/>
            <person name="Andreopoulos B."/>
            <person name="Baker S.E."/>
            <person name="Barry K."/>
            <person name="Bills G."/>
            <person name="Bluhm B.H."/>
            <person name="Cannon C."/>
            <person name="Castanera R."/>
            <person name="Culley D.E."/>
            <person name="Daum C."/>
            <person name="Ezra D."/>
            <person name="Gonzalez J.B."/>
            <person name="Henrissat B."/>
            <person name="Kuo A."/>
            <person name="Liang C."/>
            <person name="Lipzen A."/>
            <person name="Lutzoni F."/>
            <person name="Magnuson J."/>
            <person name="Mondo S."/>
            <person name="Nolan M."/>
            <person name="Ohm R."/>
            <person name="Pangilinan J."/>
            <person name="Park H.-J.H."/>
            <person name="Ramirez L."/>
            <person name="Alfaro M."/>
            <person name="Sun H."/>
            <person name="Tritt A."/>
            <person name="Yoshinaga Y."/>
            <person name="Zwiers L.-H.L."/>
            <person name="Turgeon B.G."/>
            <person name="Goodwin S.B."/>
            <person name="Spatafora J.W."/>
            <person name="Crous P.W."/>
            <person name="Grigoriev I.V."/>
        </authorList>
    </citation>
    <scope>NUCLEOTIDE SEQUENCE [LARGE SCALE GENOMIC DNA]</scope>
    <source>
        <strain evidence="1 2">CBS 611.86</strain>
    </source>
</reference>
<organism evidence="1 2">
    <name type="scientific">Massariosphaeria phaeospora</name>
    <dbReference type="NCBI Taxonomy" id="100035"/>
    <lineage>
        <taxon>Eukaryota</taxon>
        <taxon>Fungi</taxon>
        <taxon>Dikarya</taxon>
        <taxon>Ascomycota</taxon>
        <taxon>Pezizomycotina</taxon>
        <taxon>Dothideomycetes</taxon>
        <taxon>Pleosporomycetidae</taxon>
        <taxon>Pleosporales</taxon>
        <taxon>Pleosporales incertae sedis</taxon>
        <taxon>Massariosphaeria</taxon>
    </lineage>
</organism>
<proteinExistence type="predicted"/>
<gene>
    <name evidence="1" type="ORF">BDV95DRAFT_630449</name>
</gene>
<dbReference type="PANTHER" id="PTHR47843:SF2">
    <property type="entry name" value="BTB DOMAIN-CONTAINING PROTEIN"/>
    <property type="match status" value="1"/>
</dbReference>
<evidence type="ECO:0000313" key="2">
    <source>
        <dbReference type="Proteomes" id="UP000481861"/>
    </source>
</evidence>
<name>A0A7C8M623_9PLEO</name>
<accession>A0A7C8M623</accession>
<keyword evidence="2" id="KW-1185">Reference proteome</keyword>
<dbReference type="Proteomes" id="UP000481861">
    <property type="component" value="Unassembled WGS sequence"/>
</dbReference>
<dbReference type="EMBL" id="JAADJZ010000018">
    <property type="protein sequence ID" value="KAF2868741.1"/>
    <property type="molecule type" value="Genomic_DNA"/>
</dbReference>
<protein>
    <recommendedName>
        <fullName evidence="3">BTB domain-containing protein</fullName>
    </recommendedName>
</protein>